<evidence type="ECO:0000313" key="1">
    <source>
        <dbReference type="EMBL" id="TCD16181.1"/>
    </source>
</evidence>
<reference evidence="1 2" key="1">
    <citation type="journal article" date="2015" name="Antonie Van Leeuwenhoek">
        <title>Oricola cellulosilytica gen. nov., sp. nov., a cellulose-degrading bacterium of the family Phyllobacteriaceae isolated from surface seashore water, and emended descriptions of Mesorhizobium loti and Phyllobacterium myrsinacearum.</title>
        <authorList>
            <person name="Hameed A."/>
            <person name="Shahina M."/>
            <person name="Lai W.A."/>
            <person name="Lin S.Y."/>
            <person name="Young L.S."/>
            <person name="Liu Y.C."/>
            <person name="Hsu Y.H."/>
            <person name="Young C.C."/>
        </authorList>
    </citation>
    <scope>NUCLEOTIDE SEQUENCE [LARGE SCALE GENOMIC DNA]</scope>
    <source>
        <strain evidence="1 2">KCTC 52183</strain>
    </source>
</reference>
<sequence>MLASLLPLAGCADYLSNLDSLTLGVGDANYANMAIQTIDPFPPVAQNTDIDIGPETTSNAYQRYVVPYDPYIGNP</sequence>
<dbReference type="EMBL" id="SJST01000001">
    <property type="protein sequence ID" value="TCD16181.1"/>
    <property type="molecule type" value="Genomic_DNA"/>
</dbReference>
<dbReference type="RefSeq" id="WP_131564820.1">
    <property type="nucleotide sequence ID" value="NZ_SJST01000001.1"/>
</dbReference>
<keyword evidence="2" id="KW-1185">Reference proteome</keyword>
<organism evidence="1 2">
    <name type="scientific">Oricola cellulosilytica</name>
    <dbReference type="NCBI Taxonomy" id="1429082"/>
    <lineage>
        <taxon>Bacteria</taxon>
        <taxon>Pseudomonadati</taxon>
        <taxon>Pseudomonadota</taxon>
        <taxon>Alphaproteobacteria</taxon>
        <taxon>Hyphomicrobiales</taxon>
        <taxon>Ahrensiaceae</taxon>
        <taxon>Oricola</taxon>
    </lineage>
</organism>
<evidence type="ECO:0000313" key="2">
    <source>
        <dbReference type="Proteomes" id="UP000291301"/>
    </source>
</evidence>
<proteinExistence type="predicted"/>
<dbReference type="Proteomes" id="UP000291301">
    <property type="component" value="Unassembled WGS sequence"/>
</dbReference>
<accession>A0A4R0PEZ3</accession>
<name>A0A4R0PEZ3_9HYPH</name>
<protein>
    <submittedName>
        <fullName evidence="1">Uncharacterized protein</fullName>
    </submittedName>
</protein>
<dbReference type="AlphaFoldDB" id="A0A4R0PEZ3"/>
<comment type="caution">
    <text evidence="1">The sequence shown here is derived from an EMBL/GenBank/DDBJ whole genome shotgun (WGS) entry which is preliminary data.</text>
</comment>
<dbReference type="OrthoDB" id="7679506at2"/>
<gene>
    <name evidence="1" type="ORF">E0D97_01735</name>
</gene>